<evidence type="ECO:0000313" key="8">
    <source>
        <dbReference type="Proteomes" id="UP000274429"/>
    </source>
</evidence>
<dbReference type="AlphaFoldDB" id="A0A0R3WJG5"/>
<dbReference type="GO" id="GO:0031985">
    <property type="term" value="C:Golgi cisterna"/>
    <property type="evidence" value="ECO:0007669"/>
    <property type="project" value="TreeGrafter"/>
</dbReference>
<dbReference type="Gene3D" id="1.10.3630.10">
    <property type="entry name" value="yeast vps74-n-term truncation variant domain like"/>
    <property type="match status" value="1"/>
</dbReference>
<dbReference type="InterPro" id="IPR008628">
    <property type="entry name" value="GPP34-like"/>
</dbReference>
<evidence type="ECO:0000313" key="9">
    <source>
        <dbReference type="WBParaSite" id="TTAC_0000081301-mRNA-1"/>
    </source>
</evidence>
<evidence type="ECO:0000256" key="3">
    <source>
        <dbReference type="ARBA" id="ARBA00023034"/>
    </source>
</evidence>
<reference evidence="9" key="1">
    <citation type="submission" date="2017-02" db="UniProtKB">
        <authorList>
            <consortium name="WormBaseParasite"/>
        </authorList>
    </citation>
    <scope>IDENTIFICATION</scope>
</reference>
<comment type="subcellular location">
    <subcellularLocation>
        <location evidence="1">Golgi apparatus membrane</location>
        <topology evidence="1">Peripheral membrane protein</topology>
        <orientation evidence="1">Cytoplasmic side</orientation>
    </subcellularLocation>
</comment>
<evidence type="ECO:0000256" key="6">
    <source>
        <dbReference type="SAM" id="MobiDB-lite"/>
    </source>
</evidence>
<dbReference type="GO" id="GO:0006890">
    <property type="term" value="P:retrograde vesicle-mediated transport, Golgi to endoplasmic reticulum"/>
    <property type="evidence" value="ECO:0007669"/>
    <property type="project" value="TreeGrafter"/>
</dbReference>
<dbReference type="GO" id="GO:0048194">
    <property type="term" value="P:Golgi vesicle budding"/>
    <property type="evidence" value="ECO:0007669"/>
    <property type="project" value="TreeGrafter"/>
</dbReference>
<dbReference type="GO" id="GO:0043001">
    <property type="term" value="P:Golgi to plasma membrane protein transport"/>
    <property type="evidence" value="ECO:0007669"/>
    <property type="project" value="TreeGrafter"/>
</dbReference>
<dbReference type="Proteomes" id="UP000274429">
    <property type="component" value="Unassembled WGS sequence"/>
</dbReference>
<proteinExistence type="inferred from homology"/>
<dbReference type="PANTHER" id="PTHR12704:SF2">
    <property type="entry name" value="GOLGI PHOSPHOPROTEIN 3 HOMOLOG SAURON"/>
    <property type="match status" value="1"/>
</dbReference>
<comment type="similarity">
    <text evidence="2">Belongs to the GOLPH3/VPS74 family.</text>
</comment>
<evidence type="ECO:0000256" key="2">
    <source>
        <dbReference type="ARBA" id="ARBA00007284"/>
    </source>
</evidence>
<keyword evidence="8" id="KW-1185">Reference proteome</keyword>
<accession>A0A0R3WJG5</accession>
<dbReference type="OrthoDB" id="2189106at2759"/>
<organism evidence="9">
    <name type="scientific">Hydatigena taeniaeformis</name>
    <name type="common">Feline tapeworm</name>
    <name type="synonym">Taenia taeniaeformis</name>
    <dbReference type="NCBI Taxonomy" id="6205"/>
    <lineage>
        <taxon>Eukaryota</taxon>
        <taxon>Metazoa</taxon>
        <taxon>Spiralia</taxon>
        <taxon>Lophotrochozoa</taxon>
        <taxon>Platyhelminthes</taxon>
        <taxon>Cestoda</taxon>
        <taxon>Eucestoda</taxon>
        <taxon>Cyclophyllidea</taxon>
        <taxon>Taeniidae</taxon>
        <taxon>Hydatigera</taxon>
    </lineage>
</organism>
<dbReference type="InterPro" id="IPR038261">
    <property type="entry name" value="GPP34-like_sf"/>
</dbReference>
<dbReference type="GO" id="GO:0070273">
    <property type="term" value="F:phosphatidylinositol-4-phosphate binding"/>
    <property type="evidence" value="ECO:0007669"/>
    <property type="project" value="InterPro"/>
</dbReference>
<dbReference type="GO" id="GO:0000139">
    <property type="term" value="C:Golgi membrane"/>
    <property type="evidence" value="ECO:0007669"/>
    <property type="project" value="UniProtKB-SubCell"/>
</dbReference>
<name>A0A0R3WJG5_HYDTA</name>
<dbReference type="GO" id="GO:0007030">
    <property type="term" value="P:Golgi organization"/>
    <property type="evidence" value="ECO:0007669"/>
    <property type="project" value="TreeGrafter"/>
</dbReference>
<sequence length="290" mass="32798">MAGTGETVVFRRNTRRDGSSSSDINLALQDDKQRGDDSKQTRFTLMEEVLLLGLKDREGYTSFWSDNISLGLRGCFLIELAFRGRIALEPPSARRLILNRNVIVVKNVPTGDMLLDEALRTISSNNPADAKSWIDYLSGTLFFLITQLLGDTWNPFKIALQMRNVRERIAKNLVEKGICSTEKQNFILFDMTTHPLINTPAKQLIIQRINDALLCNWTTDIQRMDRRLLSLIVVSQRADVLENAFLTLSNQDYNTATKHVRTLMDLNYNDYGSTGTPADVMWAVFAALSS</sequence>
<reference evidence="7 8" key="2">
    <citation type="submission" date="2018-11" db="EMBL/GenBank/DDBJ databases">
        <authorList>
            <consortium name="Pathogen Informatics"/>
        </authorList>
    </citation>
    <scope>NUCLEOTIDE SEQUENCE [LARGE SCALE GENOMIC DNA]</scope>
</reference>
<dbReference type="GO" id="GO:0005829">
    <property type="term" value="C:cytosol"/>
    <property type="evidence" value="ECO:0007669"/>
    <property type="project" value="TreeGrafter"/>
</dbReference>
<gene>
    <name evidence="7" type="ORF">TTAC_LOCUS814</name>
</gene>
<keyword evidence="5" id="KW-0472">Membrane</keyword>
<feature type="region of interest" description="Disordered" evidence="6">
    <location>
        <begin position="1"/>
        <end position="37"/>
    </location>
</feature>
<evidence type="ECO:0000256" key="1">
    <source>
        <dbReference type="ARBA" id="ARBA00004255"/>
    </source>
</evidence>
<evidence type="ECO:0000313" key="7">
    <source>
        <dbReference type="EMBL" id="VDM17030.1"/>
    </source>
</evidence>
<evidence type="ECO:0000256" key="5">
    <source>
        <dbReference type="ARBA" id="ARBA00023136"/>
    </source>
</evidence>
<dbReference type="WBParaSite" id="TTAC_0000081301-mRNA-1">
    <property type="protein sequence ID" value="TTAC_0000081301-mRNA-1"/>
    <property type="gene ID" value="TTAC_0000081301"/>
</dbReference>
<protein>
    <submittedName>
        <fullName evidence="9">Golgi phosphoprotein 3-like</fullName>
    </submittedName>
</protein>
<dbReference type="EMBL" id="UYWX01000104">
    <property type="protein sequence ID" value="VDM17030.1"/>
    <property type="molecule type" value="Genomic_DNA"/>
</dbReference>
<dbReference type="GO" id="GO:0005802">
    <property type="term" value="C:trans-Golgi network"/>
    <property type="evidence" value="ECO:0007669"/>
    <property type="project" value="TreeGrafter"/>
</dbReference>
<dbReference type="PANTHER" id="PTHR12704">
    <property type="entry name" value="TRANS-GOLGI PROTEIN GMX33"/>
    <property type="match status" value="1"/>
</dbReference>
<dbReference type="STRING" id="6205.A0A0R3WJG5"/>
<keyword evidence="3" id="KW-0333">Golgi apparatus</keyword>
<dbReference type="Pfam" id="PF05719">
    <property type="entry name" value="GPP34"/>
    <property type="match status" value="1"/>
</dbReference>
<keyword evidence="4" id="KW-0446">Lipid-binding</keyword>
<evidence type="ECO:0000256" key="4">
    <source>
        <dbReference type="ARBA" id="ARBA00023121"/>
    </source>
</evidence>